<dbReference type="AlphaFoldDB" id="A0A9Q2NUY8"/>
<accession>A0A9Q2NUY8</accession>
<reference evidence="1 4" key="1">
    <citation type="submission" date="2021-01" db="EMBL/GenBank/DDBJ databases">
        <title>Diatom-associated Roseobacters Show Island Model of Population Structure.</title>
        <authorList>
            <person name="Qu L."/>
            <person name="Feng X."/>
            <person name="Chen Y."/>
            <person name="Li L."/>
            <person name="Wang X."/>
            <person name="Hu Z."/>
            <person name="Wang H."/>
            <person name="Luo H."/>
        </authorList>
    </citation>
    <scope>NUCLEOTIDE SEQUENCE</scope>
    <source>
        <strain evidence="2 4">CC28-63</strain>
        <strain evidence="1">CC28-69</strain>
    </source>
</reference>
<dbReference type="EMBL" id="JAFBXE010000005">
    <property type="protein sequence ID" value="MBM2412502.1"/>
    <property type="molecule type" value="Genomic_DNA"/>
</dbReference>
<comment type="caution">
    <text evidence="1">The sequence shown here is derived from an EMBL/GenBank/DDBJ whole genome shotgun (WGS) entry which is preliminary data.</text>
</comment>
<sequence>MSLLQNQETSEALMLASTRLAGNAITVTGPDGYCIDPATMRSTANSGFAALASCHIMSGGQSGPIVEPMLITVTVSPASGPAPNPAELAQALGTTLLQNRELSALDLGQMATGGEVAFSGSDPKHWRGAFVLGPHMIGVTLYAPTDSPLLGAQGAAFVNTVSSAIRANAKVDASARAEQSQSSVDPLAMRLGRLFASNDL</sequence>
<dbReference type="Proteomes" id="UP000755667">
    <property type="component" value="Unassembled WGS sequence"/>
</dbReference>
<evidence type="ECO:0000313" key="2">
    <source>
        <dbReference type="EMBL" id="MBM2417261.1"/>
    </source>
</evidence>
<keyword evidence="4" id="KW-1185">Reference proteome</keyword>
<proteinExistence type="predicted"/>
<evidence type="ECO:0000313" key="1">
    <source>
        <dbReference type="EMBL" id="MBM2412502.1"/>
    </source>
</evidence>
<gene>
    <name evidence="1" type="ORF">JQX41_09340</name>
    <name evidence="2" type="ORF">JQX48_09795</name>
</gene>
<dbReference type="RefSeq" id="WP_139834083.1">
    <property type="nucleotide sequence ID" value="NZ_JAFBWU010000005.1"/>
</dbReference>
<protein>
    <submittedName>
        <fullName evidence="1">Dihydroxy-acid dehydratase</fullName>
    </submittedName>
</protein>
<evidence type="ECO:0000313" key="3">
    <source>
        <dbReference type="Proteomes" id="UP000755667"/>
    </source>
</evidence>
<evidence type="ECO:0000313" key="4">
    <source>
        <dbReference type="Proteomes" id="UP000809440"/>
    </source>
</evidence>
<dbReference type="EMBL" id="JAFBXF010000005">
    <property type="protein sequence ID" value="MBM2417261.1"/>
    <property type="molecule type" value="Genomic_DNA"/>
</dbReference>
<name>A0A9Q2NUY8_9RHOB</name>
<dbReference type="OrthoDB" id="7829925at2"/>
<dbReference type="Proteomes" id="UP000809440">
    <property type="component" value="Unassembled WGS sequence"/>
</dbReference>
<dbReference type="GeneID" id="62639603"/>
<organism evidence="1 3">
    <name type="scientific">Marivita cryptomonadis</name>
    <dbReference type="NCBI Taxonomy" id="505252"/>
    <lineage>
        <taxon>Bacteria</taxon>
        <taxon>Pseudomonadati</taxon>
        <taxon>Pseudomonadota</taxon>
        <taxon>Alphaproteobacteria</taxon>
        <taxon>Rhodobacterales</taxon>
        <taxon>Roseobacteraceae</taxon>
        <taxon>Marivita</taxon>
    </lineage>
</organism>